<dbReference type="SUPFAM" id="SSF51445">
    <property type="entry name" value="(Trans)glycosidases"/>
    <property type="match status" value="1"/>
</dbReference>
<keyword evidence="5" id="KW-0378">Hydrolase</keyword>
<sequence>MRTCLSLLFCFLAASLPAQKIKPVLPLPSADQLKWHEKEFYLFMHFGPNTFTNKEWGDGKEKPSDFNPSDLDCRQWARIAKQSGAKGIIITAKHHDGFSLWPSRQSTHTVRESSWKNGKGDVLKELSEACRLEGIEMGVYISPWDRNHPAYGTPAYNDVYIATMKELLTQYGPFFELWWDGANGEGPDGRKQVYDFNRFEAAAFSLQPHLVIFSDIGPGARWVGNEKGLIGSTNWNLLDTAGFKRGHGAPPEDTLNRGNMYGRNWIPAEADVSIRPGWFYRSSEDSKVKQPAELFNIYLHSVGNGGNLLLNVPPDMRGHIHEADSAALMGLATLVKQAFKDDLLQGSRLKANTGNQARLKLLTDHNIDTWWASGKQQGTVIEIQLKEKKKINTLVLEEMISYGQRVISFSIDCRNGTAYQTVFEGSTIGRKKIAVFQGQETDRIRIRINDTKAEPVLRGIAAYNIPFRP</sequence>
<dbReference type="STRING" id="413434.SAMN04488132_10917"/>
<evidence type="ECO:0000256" key="6">
    <source>
        <dbReference type="ARBA" id="ARBA00023295"/>
    </source>
</evidence>
<evidence type="ECO:0000256" key="3">
    <source>
        <dbReference type="ARBA" id="ARBA00012662"/>
    </source>
</evidence>
<dbReference type="AlphaFoldDB" id="A0A1T4QR13"/>
<accession>A0A1T4QR13</accession>
<evidence type="ECO:0000313" key="9">
    <source>
        <dbReference type="EMBL" id="SKA05698.1"/>
    </source>
</evidence>
<evidence type="ECO:0000313" key="10">
    <source>
        <dbReference type="Proteomes" id="UP000190888"/>
    </source>
</evidence>
<gene>
    <name evidence="9" type="ORF">SAMN04488132_10917</name>
</gene>
<evidence type="ECO:0000256" key="1">
    <source>
        <dbReference type="ARBA" id="ARBA00004071"/>
    </source>
</evidence>
<dbReference type="GO" id="GO:0005764">
    <property type="term" value="C:lysosome"/>
    <property type="evidence" value="ECO:0007669"/>
    <property type="project" value="TreeGrafter"/>
</dbReference>
<dbReference type="PANTHER" id="PTHR10030">
    <property type="entry name" value="ALPHA-L-FUCOSIDASE"/>
    <property type="match status" value="1"/>
</dbReference>
<dbReference type="PRINTS" id="PR00741">
    <property type="entry name" value="GLHYDRLASE29"/>
</dbReference>
<dbReference type="InterPro" id="IPR016286">
    <property type="entry name" value="FUC_metazoa-typ"/>
</dbReference>
<dbReference type="InterPro" id="IPR057739">
    <property type="entry name" value="Glyco_hydro_29_N"/>
</dbReference>
<keyword evidence="6" id="KW-0326">Glycosidase</keyword>
<organism evidence="9 10">
    <name type="scientific">Sediminibacterium ginsengisoli</name>
    <dbReference type="NCBI Taxonomy" id="413434"/>
    <lineage>
        <taxon>Bacteria</taxon>
        <taxon>Pseudomonadati</taxon>
        <taxon>Bacteroidota</taxon>
        <taxon>Chitinophagia</taxon>
        <taxon>Chitinophagales</taxon>
        <taxon>Chitinophagaceae</taxon>
        <taxon>Sediminibacterium</taxon>
    </lineage>
</organism>
<evidence type="ECO:0000256" key="7">
    <source>
        <dbReference type="SAM" id="SignalP"/>
    </source>
</evidence>
<dbReference type="GO" id="GO:0006004">
    <property type="term" value="P:fucose metabolic process"/>
    <property type="evidence" value="ECO:0007669"/>
    <property type="project" value="InterPro"/>
</dbReference>
<dbReference type="EC" id="3.2.1.51" evidence="3"/>
<dbReference type="InterPro" id="IPR008979">
    <property type="entry name" value="Galactose-bd-like_sf"/>
</dbReference>
<comment type="function">
    <text evidence="1">Alpha-L-fucosidase is responsible for hydrolyzing the alpha-1,6-linked fucose joined to the reducing-end N-acetylglucosamine of the carbohydrate moieties of glycoproteins.</text>
</comment>
<proteinExistence type="inferred from homology"/>
<evidence type="ECO:0000256" key="4">
    <source>
        <dbReference type="ARBA" id="ARBA00022729"/>
    </source>
</evidence>
<feature type="signal peptide" evidence="7">
    <location>
        <begin position="1"/>
        <end position="20"/>
    </location>
</feature>
<dbReference type="Pfam" id="PF01120">
    <property type="entry name" value="Alpha_L_fucos"/>
    <property type="match status" value="1"/>
</dbReference>
<keyword evidence="10" id="KW-1185">Reference proteome</keyword>
<dbReference type="Gene3D" id="3.20.20.80">
    <property type="entry name" value="Glycosidases"/>
    <property type="match status" value="1"/>
</dbReference>
<comment type="similarity">
    <text evidence="2">Belongs to the glycosyl hydrolase 29 family.</text>
</comment>
<keyword evidence="4 7" id="KW-0732">Signal</keyword>
<dbReference type="RefSeq" id="WP_217698834.1">
    <property type="nucleotide sequence ID" value="NZ_FUWH01000009.1"/>
</dbReference>
<dbReference type="EMBL" id="FUWH01000009">
    <property type="protein sequence ID" value="SKA05698.1"/>
    <property type="molecule type" value="Genomic_DNA"/>
</dbReference>
<evidence type="ECO:0000256" key="2">
    <source>
        <dbReference type="ARBA" id="ARBA00007951"/>
    </source>
</evidence>
<dbReference type="InterPro" id="IPR017853">
    <property type="entry name" value="GH"/>
</dbReference>
<feature type="domain" description="Glycoside hydrolase family 29 N-terminal" evidence="8">
    <location>
        <begin position="61"/>
        <end position="333"/>
    </location>
</feature>
<dbReference type="GO" id="GO:0004560">
    <property type="term" value="F:alpha-L-fucosidase activity"/>
    <property type="evidence" value="ECO:0007669"/>
    <property type="project" value="InterPro"/>
</dbReference>
<reference evidence="9 10" key="1">
    <citation type="submission" date="2017-02" db="EMBL/GenBank/DDBJ databases">
        <authorList>
            <person name="Peterson S.W."/>
        </authorList>
    </citation>
    <scope>NUCLEOTIDE SEQUENCE [LARGE SCALE GENOMIC DNA]</scope>
    <source>
        <strain evidence="9 10">DSM 22335</strain>
    </source>
</reference>
<dbReference type="GO" id="GO:0016139">
    <property type="term" value="P:glycoside catabolic process"/>
    <property type="evidence" value="ECO:0007669"/>
    <property type="project" value="TreeGrafter"/>
</dbReference>
<feature type="chain" id="PRO_5012323528" description="alpha-L-fucosidase" evidence="7">
    <location>
        <begin position="21"/>
        <end position="469"/>
    </location>
</feature>
<dbReference type="InterPro" id="IPR000933">
    <property type="entry name" value="Glyco_hydro_29"/>
</dbReference>
<evidence type="ECO:0000259" key="8">
    <source>
        <dbReference type="Pfam" id="PF01120"/>
    </source>
</evidence>
<dbReference type="Proteomes" id="UP000190888">
    <property type="component" value="Unassembled WGS sequence"/>
</dbReference>
<dbReference type="SMART" id="SM00812">
    <property type="entry name" value="Alpha_L_fucos"/>
    <property type="match status" value="1"/>
</dbReference>
<protein>
    <recommendedName>
        <fullName evidence="3">alpha-L-fucosidase</fullName>
        <ecNumber evidence="3">3.2.1.51</ecNumber>
    </recommendedName>
</protein>
<dbReference type="SUPFAM" id="SSF49785">
    <property type="entry name" value="Galactose-binding domain-like"/>
    <property type="match status" value="1"/>
</dbReference>
<dbReference type="Gene3D" id="2.60.120.260">
    <property type="entry name" value="Galactose-binding domain-like"/>
    <property type="match status" value="1"/>
</dbReference>
<name>A0A1T4QR13_9BACT</name>
<evidence type="ECO:0000256" key="5">
    <source>
        <dbReference type="ARBA" id="ARBA00022801"/>
    </source>
</evidence>
<dbReference type="PANTHER" id="PTHR10030:SF37">
    <property type="entry name" value="ALPHA-L-FUCOSIDASE-RELATED"/>
    <property type="match status" value="1"/>
</dbReference>